<dbReference type="PANTHER" id="PTHR10291">
    <property type="entry name" value="DEHYDRODOLICHYL DIPHOSPHATE SYNTHASE FAMILY MEMBER"/>
    <property type="match status" value="1"/>
</dbReference>
<comment type="cofactor">
    <cofactor evidence="1">
        <name>Mg(2+)</name>
        <dbReference type="ChEBI" id="CHEBI:18420"/>
    </cofactor>
</comment>
<organism evidence="3">
    <name type="scientific">marine metagenome</name>
    <dbReference type="NCBI Taxonomy" id="408172"/>
    <lineage>
        <taxon>unclassified sequences</taxon>
        <taxon>metagenomes</taxon>
        <taxon>ecological metagenomes</taxon>
    </lineage>
</organism>
<evidence type="ECO:0000313" key="3">
    <source>
        <dbReference type="EMBL" id="SUZ94111.1"/>
    </source>
</evidence>
<dbReference type="AlphaFoldDB" id="A0A381RSI3"/>
<dbReference type="Gene3D" id="3.40.1180.10">
    <property type="entry name" value="Decaprenyl diphosphate synthase-like"/>
    <property type="match status" value="1"/>
</dbReference>
<dbReference type="GO" id="GO:0005829">
    <property type="term" value="C:cytosol"/>
    <property type="evidence" value="ECO:0007669"/>
    <property type="project" value="TreeGrafter"/>
</dbReference>
<dbReference type="GO" id="GO:0008834">
    <property type="term" value="F:ditrans,polycis-undecaprenyl-diphosphate synthase [(2E,6E)-farnesyl-diphosphate specific] activity"/>
    <property type="evidence" value="ECO:0007669"/>
    <property type="project" value="TreeGrafter"/>
</dbReference>
<dbReference type="GO" id="GO:0016094">
    <property type="term" value="P:polyprenol biosynthetic process"/>
    <property type="evidence" value="ECO:0007669"/>
    <property type="project" value="TreeGrafter"/>
</dbReference>
<evidence type="ECO:0000256" key="1">
    <source>
        <dbReference type="ARBA" id="ARBA00001946"/>
    </source>
</evidence>
<proteinExistence type="inferred from homology"/>
<dbReference type="PROSITE" id="PS01066">
    <property type="entry name" value="UPP_SYNTHASE"/>
    <property type="match status" value="1"/>
</dbReference>
<evidence type="ECO:0008006" key="4">
    <source>
        <dbReference type="Google" id="ProtNLM"/>
    </source>
</evidence>
<name>A0A381RSI3_9ZZZZ</name>
<reference evidence="3" key="1">
    <citation type="submission" date="2018-05" db="EMBL/GenBank/DDBJ databases">
        <authorList>
            <person name="Lanie J.A."/>
            <person name="Ng W.-L."/>
            <person name="Kazmierczak K.M."/>
            <person name="Andrzejewski T.M."/>
            <person name="Davidsen T.M."/>
            <person name="Wayne K.J."/>
            <person name="Tettelin H."/>
            <person name="Glass J.I."/>
            <person name="Rusch D."/>
            <person name="Podicherti R."/>
            <person name="Tsui H.-C.T."/>
            <person name="Winkler M.E."/>
        </authorList>
    </citation>
    <scope>NUCLEOTIDE SEQUENCE</scope>
</reference>
<dbReference type="HAMAP" id="MF_01139">
    <property type="entry name" value="ISPT"/>
    <property type="match status" value="1"/>
</dbReference>
<dbReference type="CDD" id="cd00475">
    <property type="entry name" value="Cis_IPPS"/>
    <property type="match status" value="1"/>
</dbReference>
<dbReference type="EMBL" id="UINC01002204">
    <property type="protein sequence ID" value="SUZ94111.1"/>
    <property type="molecule type" value="Genomic_DNA"/>
</dbReference>
<dbReference type="Pfam" id="PF01255">
    <property type="entry name" value="Prenyltransf"/>
    <property type="match status" value="1"/>
</dbReference>
<dbReference type="InterPro" id="IPR018520">
    <property type="entry name" value="UPP_synth-like_CS"/>
</dbReference>
<dbReference type="InterPro" id="IPR036424">
    <property type="entry name" value="UPP_synth-like_sf"/>
</dbReference>
<dbReference type="FunFam" id="3.40.1180.10:FF:000001">
    <property type="entry name" value="(2E,6E)-farnesyl-diphosphate-specific ditrans,polycis-undecaprenyl-diphosphate synthase"/>
    <property type="match status" value="1"/>
</dbReference>
<dbReference type="GO" id="GO:0000287">
    <property type="term" value="F:magnesium ion binding"/>
    <property type="evidence" value="ECO:0007669"/>
    <property type="project" value="TreeGrafter"/>
</dbReference>
<dbReference type="NCBIfam" id="NF011405">
    <property type="entry name" value="PRK14830.1"/>
    <property type="match status" value="1"/>
</dbReference>
<dbReference type="NCBIfam" id="TIGR00055">
    <property type="entry name" value="uppS"/>
    <property type="match status" value="1"/>
</dbReference>
<keyword evidence="2" id="KW-0808">Transferase</keyword>
<evidence type="ECO:0000256" key="2">
    <source>
        <dbReference type="ARBA" id="ARBA00022679"/>
    </source>
</evidence>
<dbReference type="InterPro" id="IPR001441">
    <property type="entry name" value="UPP_synth-like"/>
</dbReference>
<dbReference type="PANTHER" id="PTHR10291:SF0">
    <property type="entry name" value="DEHYDRODOLICHYL DIPHOSPHATE SYNTHASE 2"/>
    <property type="match status" value="1"/>
</dbReference>
<accession>A0A381RSI3</accession>
<gene>
    <name evidence="3" type="ORF">METZ01_LOCUS46965</name>
</gene>
<protein>
    <recommendedName>
        <fullName evidence="4">Undecaprenyl diphosphate synthase</fullName>
    </recommendedName>
</protein>
<sequence>MNKHLIKKSNGNIPEHVAIIMDGNGRWAMCQSKTRRFGHQAGVSIVKKIVKHAAKKGISYLTLFAFSTENWSRSGKEVNQLMRLFVSSLDKELDDLHKNNVKLKFIGSRQKLKNGLIQLINDSEEKTLKNTGLTLTTALAYGGRWDIVNATRKIATRIEKDDLNLSDINEKTFSDHLSLSNIPAPDILIRTGGENRVSNFLLWDLAYTEIYFTNVLWPDFQSHHFDEFIQQFKTTERRFGYTDREIE</sequence>
<dbReference type="SUPFAM" id="SSF64005">
    <property type="entry name" value="Undecaprenyl diphosphate synthase"/>
    <property type="match status" value="1"/>
</dbReference>